<dbReference type="PANTHER" id="PTHR40465">
    <property type="entry name" value="CHROMOSOME 1, WHOLE GENOME SHOTGUN SEQUENCE"/>
    <property type="match status" value="1"/>
</dbReference>
<feature type="transmembrane region" description="Helical" evidence="2">
    <location>
        <begin position="140"/>
        <end position="157"/>
    </location>
</feature>
<keyword evidence="2" id="KW-0472">Membrane</keyword>
<feature type="transmembrane region" description="Helical" evidence="2">
    <location>
        <begin position="62"/>
        <end position="84"/>
    </location>
</feature>
<feature type="transmembrane region" description="Helical" evidence="2">
    <location>
        <begin position="252"/>
        <end position="274"/>
    </location>
</feature>
<dbReference type="OrthoDB" id="2953893at2759"/>
<evidence type="ECO:0000259" key="3">
    <source>
        <dbReference type="Pfam" id="PF20152"/>
    </source>
</evidence>
<sequence length="380" mass="42470">MTGFGAINRDVIVTRTISVILDARTNDHPHIRHRRGPPRCSGATMSTLPNIPPDISHLTVPLLVGSLLNYWLYGVLTVQVYIYHLSFPNDKRRFKALVYVVFVLETLQVCLSAADVYYWFGVGYGNMIHLTSTYLSPFDTPLLGSMISFIVQLFFCYRIRTLNPTRSIWWWTILITCVSITQLYGGVAGSVRGHLNRDFDKAHVHIEDANLWLIGNAVADVMIAATMTVLFLRARRQENRFTNDIVMRLVRLVMETNSLTAGMATIAVILFLALPNRNYFICPTLVIGKLYSNTILVTFNNRVFIARAVHGGHEISAFEAGSPPTLNQPQSITINVSQASYTESLKLKSLDGTEKEETNFGHRESAHVASRSAGFSGEAV</sequence>
<dbReference type="Proteomes" id="UP000076154">
    <property type="component" value="Unassembled WGS sequence"/>
</dbReference>
<feature type="region of interest" description="Disordered" evidence="1">
    <location>
        <begin position="350"/>
        <end position="380"/>
    </location>
</feature>
<dbReference type="InterPro" id="IPR045339">
    <property type="entry name" value="DUF6534"/>
</dbReference>
<name>A0A369J2U2_HYPMA</name>
<dbReference type="STRING" id="39966.A0A369J2U2"/>
<accession>A0A369J2U2</accession>
<protein>
    <recommendedName>
        <fullName evidence="3">DUF6534 domain-containing protein</fullName>
    </recommendedName>
</protein>
<reference evidence="4" key="1">
    <citation type="submission" date="2018-04" db="EMBL/GenBank/DDBJ databases">
        <title>Whole genome sequencing of Hypsizygus marmoreus.</title>
        <authorList>
            <person name="Choi I.-G."/>
            <person name="Min B."/>
            <person name="Kim J.-G."/>
            <person name="Kim S."/>
            <person name="Oh Y.-L."/>
            <person name="Kong W.-S."/>
            <person name="Park H."/>
            <person name="Jeong J."/>
            <person name="Song E.-S."/>
        </authorList>
    </citation>
    <scope>NUCLEOTIDE SEQUENCE [LARGE SCALE GENOMIC DNA]</scope>
    <source>
        <strain evidence="4">51987-8</strain>
    </source>
</reference>
<feature type="transmembrane region" description="Helical" evidence="2">
    <location>
        <begin position="211"/>
        <end position="232"/>
    </location>
</feature>
<evidence type="ECO:0000313" key="5">
    <source>
        <dbReference type="Proteomes" id="UP000076154"/>
    </source>
</evidence>
<feature type="transmembrane region" description="Helical" evidence="2">
    <location>
        <begin position="96"/>
        <end position="120"/>
    </location>
</feature>
<dbReference type="EMBL" id="LUEZ02000126">
    <property type="protein sequence ID" value="RDB16341.1"/>
    <property type="molecule type" value="Genomic_DNA"/>
</dbReference>
<feature type="domain" description="DUF6534" evidence="3">
    <location>
        <begin position="217"/>
        <end position="302"/>
    </location>
</feature>
<keyword evidence="5" id="KW-1185">Reference proteome</keyword>
<organism evidence="4 5">
    <name type="scientific">Hypsizygus marmoreus</name>
    <name type="common">White beech mushroom</name>
    <name type="synonym">Agaricus marmoreus</name>
    <dbReference type="NCBI Taxonomy" id="39966"/>
    <lineage>
        <taxon>Eukaryota</taxon>
        <taxon>Fungi</taxon>
        <taxon>Dikarya</taxon>
        <taxon>Basidiomycota</taxon>
        <taxon>Agaricomycotina</taxon>
        <taxon>Agaricomycetes</taxon>
        <taxon>Agaricomycetidae</taxon>
        <taxon>Agaricales</taxon>
        <taxon>Tricholomatineae</taxon>
        <taxon>Lyophyllaceae</taxon>
        <taxon>Hypsizygus</taxon>
    </lineage>
</organism>
<gene>
    <name evidence="4" type="ORF">Hypma_003058</name>
</gene>
<dbReference type="PANTHER" id="PTHR40465:SF1">
    <property type="entry name" value="DUF6534 DOMAIN-CONTAINING PROTEIN"/>
    <property type="match status" value="1"/>
</dbReference>
<dbReference type="InParanoid" id="A0A369J2U2"/>
<keyword evidence="2" id="KW-0812">Transmembrane</keyword>
<evidence type="ECO:0000313" key="4">
    <source>
        <dbReference type="EMBL" id="RDB16341.1"/>
    </source>
</evidence>
<evidence type="ECO:0000256" key="1">
    <source>
        <dbReference type="SAM" id="MobiDB-lite"/>
    </source>
</evidence>
<comment type="caution">
    <text evidence="4">The sequence shown here is derived from an EMBL/GenBank/DDBJ whole genome shotgun (WGS) entry which is preliminary data.</text>
</comment>
<dbReference type="Pfam" id="PF20152">
    <property type="entry name" value="DUF6534"/>
    <property type="match status" value="1"/>
</dbReference>
<feature type="compositionally biased region" description="Basic and acidic residues" evidence="1">
    <location>
        <begin position="350"/>
        <end position="366"/>
    </location>
</feature>
<proteinExistence type="predicted"/>
<keyword evidence="2" id="KW-1133">Transmembrane helix</keyword>
<feature type="transmembrane region" description="Helical" evidence="2">
    <location>
        <begin position="169"/>
        <end position="191"/>
    </location>
</feature>
<evidence type="ECO:0000256" key="2">
    <source>
        <dbReference type="SAM" id="Phobius"/>
    </source>
</evidence>
<dbReference type="AlphaFoldDB" id="A0A369J2U2"/>